<dbReference type="RefSeq" id="WP_057885774.1">
    <property type="nucleotide sequence ID" value="NZ_CP018180.1"/>
</dbReference>
<dbReference type="HAMAP" id="MF_00551">
    <property type="entry name" value="Uridine_kinase"/>
    <property type="match status" value="1"/>
</dbReference>
<dbReference type="PRINTS" id="PR00988">
    <property type="entry name" value="URIDINKINASE"/>
</dbReference>
<accession>A0A3S6QW35</accession>
<keyword evidence="9 16" id="KW-0547">Nucleotide-binding</keyword>
<dbReference type="CDD" id="cd02023">
    <property type="entry name" value="UMPK"/>
    <property type="match status" value="1"/>
</dbReference>
<organism evidence="19 20">
    <name type="scientific">Liquorilactobacillus nagelii</name>
    <dbReference type="NCBI Taxonomy" id="82688"/>
    <lineage>
        <taxon>Bacteria</taxon>
        <taxon>Bacillati</taxon>
        <taxon>Bacillota</taxon>
        <taxon>Bacilli</taxon>
        <taxon>Lactobacillales</taxon>
        <taxon>Lactobacillaceae</taxon>
        <taxon>Liquorilactobacillus</taxon>
    </lineage>
</organism>
<evidence type="ECO:0000256" key="12">
    <source>
        <dbReference type="ARBA" id="ARBA00030641"/>
    </source>
</evidence>
<dbReference type="GO" id="GO:0005737">
    <property type="term" value="C:cytoplasm"/>
    <property type="evidence" value="ECO:0007669"/>
    <property type="project" value="UniProtKB-SubCell"/>
</dbReference>
<keyword evidence="11 16" id="KW-0067">ATP-binding</keyword>
<reference evidence="19 20" key="1">
    <citation type="submission" date="2016-11" db="EMBL/GenBank/DDBJ databases">
        <title>Interaction between Lactobacillus species and yeast in water kefir.</title>
        <authorList>
            <person name="Behr J."/>
            <person name="Xu D."/>
            <person name="Vogel R.F."/>
        </authorList>
    </citation>
    <scope>NUCLEOTIDE SEQUENCE [LARGE SCALE GENOMIC DNA]</scope>
    <source>
        <strain evidence="19 20">TMW 1.1827</strain>
    </source>
</reference>
<dbReference type="PANTHER" id="PTHR10285">
    <property type="entry name" value="URIDINE KINASE"/>
    <property type="match status" value="1"/>
</dbReference>
<dbReference type="Pfam" id="PF00485">
    <property type="entry name" value="PRK"/>
    <property type="match status" value="1"/>
</dbReference>
<evidence type="ECO:0000256" key="13">
    <source>
        <dbReference type="ARBA" id="ARBA00031452"/>
    </source>
</evidence>
<evidence type="ECO:0000256" key="6">
    <source>
        <dbReference type="ARBA" id="ARBA00021478"/>
    </source>
</evidence>
<keyword evidence="7 16" id="KW-0963">Cytoplasm</keyword>
<evidence type="ECO:0000256" key="11">
    <source>
        <dbReference type="ARBA" id="ARBA00022840"/>
    </source>
</evidence>
<dbReference type="InterPro" id="IPR006083">
    <property type="entry name" value="PRK/URK"/>
</dbReference>
<feature type="binding site" evidence="16">
    <location>
        <begin position="16"/>
        <end position="23"/>
    </location>
    <ligand>
        <name>ATP</name>
        <dbReference type="ChEBI" id="CHEBI:30616"/>
    </ligand>
</feature>
<dbReference type="GO" id="GO:0043771">
    <property type="term" value="F:cytidine kinase activity"/>
    <property type="evidence" value="ECO:0007669"/>
    <property type="project" value="RHEA"/>
</dbReference>
<evidence type="ECO:0000256" key="17">
    <source>
        <dbReference type="RuleBase" id="RU003825"/>
    </source>
</evidence>
<dbReference type="GO" id="GO:0004849">
    <property type="term" value="F:uridine kinase activity"/>
    <property type="evidence" value="ECO:0007669"/>
    <property type="project" value="UniProtKB-UniRule"/>
</dbReference>
<dbReference type="NCBIfam" id="NF004018">
    <property type="entry name" value="PRK05480.1"/>
    <property type="match status" value="1"/>
</dbReference>
<comment type="subcellular location">
    <subcellularLocation>
        <location evidence="1 16 17">Cytoplasm</location>
    </subcellularLocation>
</comment>
<dbReference type="SUPFAM" id="SSF52540">
    <property type="entry name" value="P-loop containing nucleoside triphosphate hydrolases"/>
    <property type="match status" value="1"/>
</dbReference>
<sequence length="220" mass="25076">MVAKARKPPVIIGVTGGSGSGKTTVSQAVFNQLAGHSVLMLQEDSYYNDQAGLTMEQRLQVNYDHPNAFDTPLLIKQLSRLLDWKSVQVPVYDYTAHTRSKQVRVVEPQEVIIVEGILVLNDPQLRDLMDIKIFVDTDDDIRIIRRIQRDIQERGRSLDSVINQYLGTVKPMYHQFIEPTKRYADVIVPEGGENTVAIDLLVTKVRDVLRRNHQQIENEI</sequence>
<dbReference type="UniPathway" id="UPA00579">
    <property type="reaction ID" value="UER00640"/>
</dbReference>
<dbReference type="InterPro" id="IPR026008">
    <property type="entry name" value="Uridine_kinase"/>
</dbReference>
<evidence type="ECO:0000313" key="19">
    <source>
        <dbReference type="EMBL" id="AUJ32293.1"/>
    </source>
</evidence>
<keyword evidence="8 16" id="KW-0808">Transferase</keyword>
<evidence type="ECO:0000256" key="2">
    <source>
        <dbReference type="ARBA" id="ARBA00004690"/>
    </source>
</evidence>
<comment type="catalytic activity">
    <reaction evidence="14 17">
        <text>cytidine + ATP = CMP + ADP + H(+)</text>
        <dbReference type="Rhea" id="RHEA:24674"/>
        <dbReference type="ChEBI" id="CHEBI:15378"/>
        <dbReference type="ChEBI" id="CHEBI:17562"/>
        <dbReference type="ChEBI" id="CHEBI:30616"/>
        <dbReference type="ChEBI" id="CHEBI:60377"/>
        <dbReference type="ChEBI" id="CHEBI:456216"/>
        <dbReference type="EC" id="2.7.1.48"/>
    </reaction>
</comment>
<evidence type="ECO:0000313" key="20">
    <source>
        <dbReference type="Proteomes" id="UP000324497"/>
    </source>
</evidence>
<dbReference type="InterPro" id="IPR027417">
    <property type="entry name" value="P-loop_NTPase"/>
</dbReference>
<evidence type="ECO:0000256" key="7">
    <source>
        <dbReference type="ARBA" id="ARBA00022490"/>
    </source>
</evidence>
<comment type="pathway">
    <text evidence="2 16 17">Pyrimidine metabolism; UMP biosynthesis via salvage pathway; UMP from uridine: step 1/1.</text>
</comment>
<dbReference type="GO" id="GO:0044206">
    <property type="term" value="P:UMP salvage"/>
    <property type="evidence" value="ECO:0007669"/>
    <property type="project" value="UniProtKB-UniRule"/>
</dbReference>
<dbReference type="GO" id="GO:0044211">
    <property type="term" value="P:CTP salvage"/>
    <property type="evidence" value="ECO:0007669"/>
    <property type="project" value="UniProtKB-UniRule"/>
</dbReference>
<evidence type="ECO:0000256" key="4">
    <source>
        <dbReference type="ARBA" id="ARBA00005408"/>
    </source>
</evidence>
<evidence type="ECO:0000256" key="5">
    <source>
        <dbReference type="ARBA" id="ARBA00012137"/>
    </source>
</evidence>
<dbReference type="NCBIfam" id="TIGR00235">
    <property type="entry name" value="udk"/>
    <property type="match status" value="1"/>
</dbReference>
<dbReference type="InterPro" id="IPR000764">
    <property type="entry name" value="Uridine_kinase-like"/>
</dbReference>
<evidence type="ECO:0000256" key="9">
    <source>
        <dbReference type="ARBA" id="ARBA00022741"/>
    </source>
</evidence>
<keyword evidence="20" id="KW-1185">Reference proteome</keyword>
<evidence type="ECO:0000256" key="1">
    <source>
        <dbReference type="ARBA" id="ARBA00004496"/>
    </source>
</evidence>
<comment type="pathway">
    <text evidence="3 16 17">Pyrimidine metabolism; CTP biosynthesis via salvage pathway; CTP from cytidine: step 1/3.</text>
</comment>
<evidence type="ECO:0000256" key="3">
    <source>
        <dbReference type="ARBA" id="ARBA00004784"/>
    </source>
</evidence>
<keyword evidence="10 16" id="KW-0418">Kinase</keyword>
<comment type="catalytic activity">
    <reaction evidence="15 16 17">
        <text>uridine + ATP = UMP + ADP + H(+)</text>
        <dbReference type="Rhea" id="RHEA:16825"/>
        <dbReference type="ChEBI" id="CHEBI:15378"/>
        <dbReference type="ChEBI" id="CHEBI:16704"/>
        <dbReference type="ChEBI" id="CHEBI:30616"/>
        <dbReference type="ChEBI" id="CHEBI:57865"/>
        <dbReference type="ChEBI" id="CHEBI:456216"/>
        <dbReference type="EC" id="2.7.1.48"/>
    </reaction>
</comment>
<comment type="similarity">
    <text evidence="4 16 17">Belongs to the uridine kinase family.</text>
</comment>
<dbReference type="Gene3D" id="3.40.50.300">
    <property type="entry name" value="P-loop containing nucleotide triphosphate hydrolases"/>
    <property type="match status" value="1"/>
</dbReference>
<dbReference type="KEGG" id="lng:BSQ50_06800"/>
<proteinExistence type="inferred from homology"/>
<dbReference type="Proteomes" id="UP000324497">
    <property type="component" value="Chromosome"/>
</dbReference>
<feature type="domain" description="Phosphoribulokinase/uridine kinase" evidence="18">
    <location>
        <begin position="11"/>
        <end position="196"/>
    </location>
</feature>
<evidence type="ECO:0000256" key="8">
    <source>
        <dbReference type="ARBA" id="ARBA00022679"/>
    </source>
</evidence>
<evidence type="ECO:0000256" key="15">
    <source>
        <dbReference type="ARBA" id="ARBA00048909"/>
    </source>
</evidence>
<evidence type="ECO:0000256" key="14">
    <source>
        <dbReference type="ARBA" id="ARBA00047436"/>
    </source>
</evidence>
<protein>
    <recommendedName>
        <fullName evidence="6 16">Uridine kinase</fullName>
        <ecNumber evidence="5 16">2.7.1.48</ecNumber>
    </recommendedName>
    <alternativeName>
        <fullName evidence="12 16">Cytidine monophosphokinase</fullName>
    </alternativeName>
    <alternativeName>
        <fullName evidence="13 16">Uridine monophosphokinase</fullName>
    </alternativeName>
</protein>
<dbReference type="AlphaFoldDB" id="A0A3S6QW35"/>
<evidence type="ECO:0000259" key="18">
    <source>
        <dbReference type="Pfam" id="PF00485"/>
    </source>
</evidence>
<dbReference type="EC" id="2.7.1.48" evidence="5 16"/>
<dbReference type="FunFam" id="3.40.50.300:FF:000339">
    <property type="entry name" value="Uridine kinase"/>
    <property type="match status" value="1"/>
</dbReference>
<name>A0A3S6QW35_9LACO</name>
<dbReference type="GeneID" id="78521242"/>
<evidence type="ECO:0000256" key="16">
    <source>
        <dbReference type="HAMAP-Rule" id="MF_00551"/>
    </source>
</evidence>
<dbReference type="UniPathway" id="UPA00574">
    <property type="reaction ID" value="UER00637"/>
</dbReference>
<dbReference type="GO" id="GO:0005524">
    <property type="term" value="F:ATP binding"/>
    <property type="evidence" value="ECO:0007669"/>
    <property type="project" value="UniProtKB-UniRule"/>
</dbReference>
<dbReference type="EMBL" id="CP018180">
    <property type="protein sequence ID" value="AUJ32293.1"/>
    <property type="molecule type" value="Genomic_DNA"/>
</dbReference>
<evidence type="ECO:0000256" key="10">
    <source>
        <dbReference type="ARBA" id="ARBA00022777"/>
    </source>
</evidence>
<gene>
    <name evidence="16" type="primary">udk</name>
    <name evidence="19" type="ORF">BSQ50_06800</name>
</gene>